<dbReference type="OrthoDB" id="272370at2759"/>
<dbReference type="InterPro" id="IPR009286">
    <property type="entry name" value="Ins_P5_2-kin"/>
</dbReference>
<dbReference type="InterPro" id="IPR043001">
    <property type="entry name" value="IP5_2-K_N_lobe"/>
</dbReference>
<keyword evidence="5 6" id="KW-0067">ATP-binding</keyword>
<dbReference type="RefSeq" id="XP_022144222.1">
    <property type="nucleotide sequence ID" value="XM_022288530.1"/>
</dbReference>
<accession>A0A6J1CSN5</accession>
<evidence type="ECO:0000256" key="5">
    <source>
        <dbReference type="ARBA" id="ARBA00022840"/>
    </source>
</evidence>
<dbReference type="KEGG" id="mcha:111013962"/>
<name>A0A6J1CSN5_MOMCH</name>
<gene>
    <name evidence="8 9 10" type="primary">LOC111013962</name>
</gene>
<dbReference type="GO" id="GO:0035299">
    <property type="term" value="F:inositol-1,3,4,5,6-pentakisphosphate 2-kinase activity"/>
    <property type="evidence" value="ECO:0007669"/>
    <property type="project" value="UniProtKB-EC"/>
</dbReference>
<keyword evidence="7" id="KW-1185">Reference proteome</keyword>
<comment type="domain">
    <text evidence="6">The EXKPK motif is conserved in inositol-pentakisphosphate 2-kinases of both family 1 and 2.</text>
</comment>
<dbReference type="PANTHER" id="PTHR14456:SF2">
    <property type="entry name" value="INOSITOL-PENTAKISPHOSPHATE 2-KINASE"/>
    <property type="match status" value="1"/>
</dbReference>
<evidence type="ECO:0000256" key="2">
    <source>
        <dbReference type="ARBA" id="ARBA00022679"/>
    </source>
</evidence>
<dbReference type="GO" id="GO:0005524">
    <property type="term" value="F:ATP binding"/>
    <property type="evidence" value="ECO:0007669"/>
    <property type="project" value="UniProtKB-KW"/>
</dbReference>
<dbReference type="Gene3D" id="3.30.200.110">
    <property type="entry name" value="Inositol-pentakisphosphate 2-kinase, N-lobe"/>
    <property type="match status" value="1"/>
</dbReference>
<evidence type="ECO:0000256" key="6">
    <source>
        <dbReference type="RuleBase" id="RU364126"/>
    </source>
</evidence>
<dbReference type="GO" id="GO:0005634">
    <property type="term" value="C:nucleus"/>
    <property type="evidence" value="ECO:0007669"/>
    <property type="project" value="TreeGrafter"/>
</dbReference>
<comment type="catalytic activity">
    <reaction evidence="6">
        <text>1D-myo-inositol 1,3,4,5,6-pentakisphosphate + ATP = 1D-myo-inositol hexakisphosphate + ADP + H(+)</text>
        <dbReference type="Rhea" id="RHEA:20313"/>
        <dbReference type="ChEBI" id="CHEBI:15378"/>
        <dbReference type="ChEBI" id="CHEBI:30616"/>
        <dbReference type="ChEBI" id="CHEBI:57733"/>
        <dbReference type="ChEBI" id="CHEBI:58130"/>
        <dbReference type="ChEBI" id="CHEBI:456216"/>
        <dbReference type="EC" id="2.7.1.158"/>
    </reaction>
</comment>
<dbReference type="EC" id="2.7.1.158" evidence="1 6"/>
<sequence>MEIVLKEKDAADWVYRGEGAANLVLAYTGSSPAFIGKVMRIQKAPINGSNCRSPTAFSKYEYLLWGDIGNLMSSTDRDTAAQTYVQHVMSPLLGSKHVDAGKLVLVSREFLELAEKNVSSQRPSWRVNTGKIDTQRDYVLVLSDHSIFPHGGPILEWKGFPNSLFYHCLICCGALEGEPCISVEIKPKCGFLPFSRFISHVNAVKRCMTRFRMHQALKLHQEEISEFSDYDPLDLFSGSKDRILKAIKDLFSTPQNNFRVFLNGSLIFGALGGSAENTDVIVGEAFEDALKCVILADDGLCTISLLQLVTETLYKSGVLDRLLEVQKLDSLDIEGAIHAYYDVISEPCVVCGQLNEDEELHRYASLHSLPRDQSLKIVKNFLIAATAKDCSLMISFRPRGEDWGSSNNTIRLESTGQFFDYKVYFIDLDLKPMKKMEEYYELDKKIVGLYRKMVEKGKVDDISNAKFTSLSLESRCNIKE</sequence>
<dbReference type="Pfam" id="PF06090">
    <property type="entry name" value="Ins_P5_2-kin"/>
    <property type="match status" value="1"/>
</dbReference>
<reference evidence="8 9" key="1">
    <citation type="submission" date="2025-04" db="UniProtKB">
        <authorList>
            <consortium name="RefSeq"/>
        </authorList>
    </citation>
    <scope>IDENTIFICATION</scope>
    <source>
        <strain evidence="8 9">OHB3-1</strain>
    </source>
</reference>
<dbReference type="AlphaFoldDB" id="A0A6J1CSN5"/>
<evidence type="ECO:0000313" key="10">
    <source>
        <dbReference type="RefSeq" id="XP_022144223.1"/>
    </source>
</evidence>
<keyword evidence="2 6" id="KW-0808">Transferase</keyword>
<proteinExistence type="predicted"/>
<evidence type="ECO:0000256" key="3">
    <source>
        <dbReference type="ARBA" id="ARBA00022741"/>
    </source>
</evidence>
<evidence type="ECO:0000256" key="1">
    <source>
        <dbReference type="ARBA" id="ARBA00012023"/>
    </source>
</evidence>
<evidence type="ECO:0000313" key="8">
    <source>
        <dbReference type="RefSeq" id="XP_022144221.1"/>
    </source>
</evidence>
<organism evidence="7 8">
    <name type="scientific">Momordica charantia</name>
    <name type="common">Bitter gourd</name>
    <name type="synonym">Balsam pear</name>
    <dbReference type="NCBI Taxonomy" id="3673"/>
    <lineage>
        <taxon>Eukaryota</taxon>
        <taxon>Viridiplantae</taxon>
        <taxon>Streptophyta</taxon>
        <taxon>Embryophyta</taxon>
        <taxon>Tracheophyta</taxon>
        <taxon>Spermatophyta</taxon>
        <taxon>Magnoliopsida</taxon>
        <taxon>eudicotyledons</taxon>
        <taxon>Gunneridae</taxon>
        <taxon>Pentapetalae</taxon>
        <taxon>rosids</taxon>
        <taxon>fabids</taxon>
        <taxon>Cucurbitales</taxon>
        <taxon>Cucurbitaceae</taxon>
        <taxon>Momordiceae</taxon>
        <taxon>Momordica</taxon>
    </lineage>
</organism>
<dbReference type="GeneID" id="111013962"/>
<dbReference type="RefSeq" id="XP_022144223.1">
    <property type="nucleotide sequence ID" value="XM_022288531.1"/>
</dbReference>
<evidence type="ECO:0000313" key="7">
    <source>
        <dbReference type="Proteomes" id="UP000504603"/>
    </source>
</evidence>
<protein>
    <recommendedName>
        <fullName evidence="1 6">Inositol-pentakisphosphate 2-kinase</fullName>
        <ecNumber evidence="1 6">2.7.1.158</ecNumber>
    </recommendedName>
</protein>
<comment type="function">
    <text evidence="6">Phosphorylates Ins(1,3,4,5,6)P5 at position 2 to form Ins(1,2,3,4,5,6)P6 (InsP6 or phytate).</text>
</comment>
<evidence type="ECO:0000313" key="9">
    <source>
        <dbReference type="RefSeq" id="XP_022144222.1"/>
    </source>
</evidence>
<dbReference type="RefSeq" id="XP_022144221.1">
    <property type="nucleotide sequence ID" value="XM_022288529.1"/>
</dbReference>
<dbReference type="PANTHER" id="PTHR14456">
    <property type="entry name" value="INOSITOL POLYPHOSPHATE KINASE 1"/>
    <property type="match status" value="1"/>
</dbReference>
<keyword evidence="3 6" id="KW-0547">Nucleotide-binding</keyword>
<evidence type="ECO:0000256" key="4">
    <source>
        <dbReference type="ARBA" id="ARBA00022777"/>
    </source>
</evidence>
<keyword evidence="4 6" id="KW-0418">Kinase</keyword>
<dbReference type="GO" id="GO:0032958">
    <property type="term" value="P:inositol phosphate biosynthetic process"/>
    <property type="evidence" value="ECO:0007669"/>
    <property type="project" value="TreeGrafter"/>
</dbReference>
<dbReference type="Proteomes" id="UP000504603">
    <property type="component" value="Unplaced"/>
</dbReference>